<evidence type="ECO:0000256" key="2">
    <source>
        <dbReference type="SAM" id="SignalP"/>
    </source>
</evidence>
<dbReference type="EMBL" id="JBHUPD010000003">
    <property type="protein sequence ID" value="MFD2874152.1"/>
    <property type="molecule type" value="Genomic_DNA"/>
</dbReference>
<feature type="domain" description="PKD" evidence="3">
    <location>
        <begin position="56"/>
        <end position="119"/>
    </location>
</feature>
<dbReference type="RefSeq" id="WP_377188255.1">
    <property type="nucleotide sequence ID" value="NZ_JBHUPD010000003.1"/>
</dbReference>
<dbReference type="InterPro" id="IPR022409">
    <property type="entry name" value="PKD/Chitinase_dom"/>
</dbReference>
<comment type="similarity">
    <text evidence="1">Belongs to the glycosyl hydrolase 16 family.</text>
</comment>
<reference evidence="6" key="1">
    <citation type="journal article" date="2019" name="Int. J. Syst. Evol. Microbiol.">
        <title>The Global Catalogue of Microorganisms (GCM) 10K type strain sequencing project: providing services to taxonomists for standard genome sequencing and annotation.</title>
        <authorList>
            <consortium name="The Broad Institute Genomics Platform"/>
            <consortium name="The Broad Institute Genome Sequencing Center for Infectious Disease"/>
            <person name="Wu L."/>
            <person name="Ma J."/>
        </authorList>
    </citation>
    <scope>NUCLEOTIDE SEQUENCE [LARGE SCALE GENOMIC DNA]</scope>
    <source>
        <strain evidence="6">KCTC 22437</strain>
    </source>
</reference>
<keyword evidence="2" id="KW-0732">Signal</keyword>
<dbReference type="PROSITE" id="PS51762">
    <property type="entry name" value="GH16_2"/>
    <property type="match status" value="1"/>
</dbReference>
<dbReference type="Proteomes" id="UP001597557">
    <property type="component" value="Unassembled WGS sequence"/>
</dbReference>
<feature type="domain" description="GH16" evidence="4">
    <location>
        <begin position="65"/>
        <end position="343"/>
    </location>
</feature>
<evidence type="ECO:0000256" key="1">
    <source>
        <dbReference type="ARBA" id="ARBA00006865"/>
    </source>
</evidence>
<evidence type="ECO:0000313" key="5">
    <source>
        <dbReference type="EMBL" id="MFD2874152.1"/>
    </source>
</evidence>
<dbReference type="PANTHER" id="PTHR10963:SF55">
    <property type="entry name" value="GLYCOSIDE HYDROLASE FAMILY 16 PROTEIN"/>
    <property type="match status" value="1"/>
</dbReference>
<protein>
    <submittedName>
        <fullName evidence="5">Family 16 glycosylhydrolase</fullName>
    </submittedName>
</protein>
<dbReference type="SMART" id="SM00089">
    <property type="entry name" value="PKD"/>
    <property type="match status" value="1"/>
</dbReference>
<dbReference type="InterPro" id="IPR050546">
    <property type="entry name" value="Glycosyl_Hydrlase_16"/>
</dbReference>
<evidence type="ECO:0000259" key="3">
    <source>
        <dbReference type="PROSITE" id="PS50093"/>
    </source>
</evidence>
<dbReference type="CDD" id="cd00146">
    <property type="entry name" value="PKD"/>
    <property type="match status" value="1"/>
</dbReference>
<feature type="chain" id="PRO_5045458902" evidence="2">
    <location>
        <begin position="19"/>
        <end position="343"/>
    </location>
</feature>
<comment type="caution">
    <text evidence="5">The sequence shown here is derived from an EMBL/GenBank/DDBJ whole genome shotgun (WGS) entry which is preliminary data.</text>
</comment>
<dbReference type="Gene3D" id="2.60.40.10">
    <property type="entry name" value="Immunoglobulins"/>
    <property type="match status" value="1"/>
</dbReference>
<keyword evidence="6" id="KW-1185">Reference proteome</keyword>
<name>A0ABW5YFP7_9SPHI</name>
<organism evidence="5 6">
    <name type="scientific">Mucilaginibacter ximonensis</name>
    <dbReference type="NCBI Taxonomy" id="538021"/>
    <lineage>
        <taxon>Bacteria</taxon>
        <taxon>Pseudomonadati</taxon>
        <taxon>Bacteroidota</taxon>
        <taxon>Sphingobacteriia</taxon>
        <taxon>Sphingobacteriales</taxon>
        <taxon>Sphingobacteriaceae</taxon>
        <taxon>Mucilaginibacter</taxon>
    </lineage>
</organism>
<dbReference type="PANTHER" id="PTHR10963">
    <property type="entry name" value="GLYCOSYL HYDROLASE-RELATED"/>
    <property type="match status" value="1"/>
</dbReference>
<dbReference type="InterPro" id="IPR000601">
    <property type="entry name" value="PKD_dom"/>
</dbReference>
<gene>
    <name evidence="5" type="ORF">ACFS5N_16840</name>
</gene>
<dbReference type="InterPro" id="IPR013783">
    <property type="entry name" value="Ig-like_fold"/>
</dbReference>
<evidence type="ECO:0000313" key="6">
    <source>
        <dbReference type="Proteomes" id="UP001597557"/>
    </source>
</evidence>
<accession>A0ABW5YFP7</accession>
<dbReference type="CDD" id="cd08023">
    <property type="entry name" value="GH16_laminarinase_like"/>
    <property type="match status" value="1"/>
</dbReference>
<dbReference type="SUPFAM" id="SSF49899">
    <property type="entry name" value="Concanavalin A-like lectins/glucanases"/>
    <property type="match status" value="1"/>
</dbReference>
<evidence type="ECO:0000259" key="4">
    <source>
        <dbReference type="PROSITE" id="PS51762"/>
    </source>
</evidence>
<dbReference type="Pfam" id="PF00722">
    <property type="entry name" value="Glyco_hydro_16"/>
    <property type="match status" value="1"/>
</dbReference>
<dbReference type="InterPro" id="IPR035986">
    <property type="entry name" value="PKD_dom_sf"/>
</dbReference>
<dbReference type="InterPro" id="IPR013320">
    <property type="entry name" value="ConA-like_dom_sf"/>
</dbReference>
<dbReference type="Pfam" id="PF00801">
    <property type="entry name" value="PKD"/>
    <property type="match status" value="1"/>
</dbReference>
<dbReference type="SUPFAM" id="SSF49299">
    <property type="entry name" value="PKD domain"/>
    <property type="match status" value="1"/>
</dbReference>
<feature type="signal peptide" evidence="2">
    <location>
        <begin position="1"/>
        <end position="18"/>
    </location>
</feature>
<dbReference type="PROSITE" id="PS50093">
    <property type="entry name" value="PKD"/>
    <property type="match status" value="1"/>
</dbReference>
<proteinExistence type="inferred from homology"/>
<dbReference type="InterPro" id="IPR000757">
    <property type="entry name" value="Beta-glucanase-like"/>
</dbReference>
<sequence length="343" mass="36580">MKYLRISVLILVVSVCTACSKKSDGGNGSTDIAPTNITLTADVSTDNSGNVNFTAGASNAVSFDYDFGNGIYQTVPSGVVTYKYPASGTYTVNVTAKSASGKTISKSISVTVTVTLAIAWSDEFNVDGAPDASKWGYDLGAGGWGNNELEYYTSRTDNAIVSNGTLKIIAKKENYNGSAYTSARLTSYNKFSFKYGKLLIRAKLPAGAGTWPAIWTLGTDFATNTWPACGEMDIMEQTGADKSRVLGTIHYPGHSGGNGDTGNTAVSNATTDFHIYGLEWDATTIKISVDGVVYRNIANNSSMPFNHNFFIILNVAMGGNLGGTVDPNFTSGTMEIDYIRYYQ</sequence>
<dbReference type="Gene3D" id="2.60.120.200">
    <property type="match status" value="1"/>
</dbReference>